<dbReference type="InterPro" id="IPR012337">
    <property type="entry name" value="RNaseH-like_sf"/>
</dbReference>
<proteinExistence type="predicted"/>
<dbReference type="EMBL" id="AVOT02074243">
    <property type="protein sequence ID" value="MBW0563455.1"/>
    <property type="molecule type" value="Genomic_DNA"/>
</dbReference>
<evidence type="ECO:0000313" key="1">
    <source>
        <dbReference type="EMBL" id="MBW0563455.1"/>
    </source>
</evidence>
<keyword evidence="2" id="KW-1185">Reference proteome</keyword>
<organism evidence="1 2">
    <name type="scientific">Austropuccinia psidii MF-1</name>
    <dbReference type="NCBI Taxonomy" id="1389203"/>
    <lineage>
        <taxon>Eukaryota</taxon>
        <taxon>Fungi</taxon>
        <taxon>Dikarya</taxon>
        <taxon>Basidiomycota</taxon>
        <taxon>Pucciniomycotina</taxon>
        <taxon>Pucciniomycetes</taxon>
        <taxon>Pucciniales</taxon>
        <taxon>Sphaerophragmiaceae</taxon>
        <taxon>Austropuccinia</taxon>
    </lineage>
</organism>
<evidence type="ECO:0000313" key="2">
    <source>
        <dbReference type="Proteomes" id="UP000765509"/>
    </source>
</evidence>
<dbReference type="Proteomes" id="UP000765509">
    <property type="component" value="Unassembled WGS sequence"/>
</dbReference>
<dbReference type="SUPFAM" id="SSF53098">
    <property type="entry name" value="Ribonuclease H-like"/>
    <property type="match status" value="1"/>
</dbReference>
<protein>
    <submittedName>
        <fullName evidence="1">Uncharacterized protein</fullName>
    </submittedName>
</protein>
<accession>A0A9Q3JL20</accession>
<dbReference type="PANTHER" id="PTHR11439">
    <property type="entry name" value="GAG-POL-RELATED RETROTRANSPOSON"/>
    <property type="match status" value="1"/>
</dbReference>
<name>A0A9Q3JL20_9BASI</name>
<gene>
    <name evidence="1" type="ORF">O181_103170</name>
</gene>
<dbReference type="AlphaFoldDB" id="A0A9Q3JL20"/>
<sequence length="124" mass="14508">MKCFVDASWGGEGNRSTHRYIIFHGTNPIGWQSKRQTTIAASTAQAEYRALLFSEKEMLWLHHMFFDILKNPIRILYSDNCTAVGISTKTMNRKQTHHFIREFNTINEFITMHKLKLEWISTNG</sequence>
<reference evidence="1" key="1">
    <citation type="submission" date="2021-03" db="EMBL/GenBank/DDBJ databases">
        <title>Draft genome sequence of rust myrtle Austropuccinia psidii MF-1, a brazilian biotype.</title>
        <authorList>
            <person name="Quecine M.C."/>
            <person name="Pachon D.M.R."/>
            <person name="Bonatelli M.L."/>
            <person name="Correr F.H."/>
            <person name="Franceschini L.M."/>
            <person name="Leite T.F."/>
            <person name="Margarido G.R.A."/>
            <person name="Almeida C.A."/>
            <person name="Ferrarezi J.A."/>
            <person name="Labate C.A."/>
        </authorList>
    </citation>
    <scope>NUCLEOTIDE SEQUENCE</scope>
    <source>
        <strain evidence="1">MF-1</strain>
    </source>
</reference>
<comment type="caution">
    <text evidence="1">The sequence shown here is derived from an EMBL/GenBank/DDBJ whole genome shotgun (WGS) entry which is preliminary data.</text>
</comment>
<dbReference type="PANTHER" id="PTHR11439:SF489">
    <property type="entry name" value="RNA-DIRECTED DNA POLYMERASE"/>
    <property type="match status" value="1"/>
</dbReference>
<dbReference type="CDD" id="cd09272">
    <property type="entry name" value="RNase_HI_RT_Ty1"/>
    <property type="match status" value="1"/>
</dbReference>
<dbReference type="OrthoDB" id="3255262at2759"/>